<dbReference type="PANTHER" id="PTHR42693:SF33">
    <property type="entry name" value="ARYLSULFATASE"/>
    <property type="match status" value="1"/>
</dbReference>
<feature type="domain" description="Sulfatase N-terminal" evidence="5">
    <location>
        <begin position="32"/>
        <end position="441"/>
    </location>
</feature>
<dbReference type="GO" id="GO:0046872">
    <property type="term" value="F:metal ion binding"/>
    <property type="evidence" value="ECO:0007669"/>
    <property type="project" value="UniProtKB-KW"/>
</dbReference>
<dbReference type="EMBL" id="UFSM01000001">
    <property type="protein sequence ID" value="SUU90538.1"/>
    <property type="molecule type" value="Genomic_DNA"/>
</dbReference>
<evidence type="ECO:0000313" key="7">
    <source>
        <dbReference type="Proteomes" id="UP000254701"/>
    </source>
</evidence>
<keyword evidence="2" id="KW-0479">Metal-binding</keyword>
<dbReference type="SUPFAM" id="SSF53649">
    <property type="entry name" value="Alkaline phosphatase-like"/>
    <property type="match status" value="1"/>
</dbReference>
<evidence type="ECO:0000256" key="2">
    <source>
        <dbReference type="ARBA" id="ARBA00022723"/>
    </source>
</evidence>
<dbReference type="GO" id="GO:0004065">
    <property type="term" value="F:arylsulfatase activity"/>
    <property type="evidence" value="ECO:0007669"/>
    <property type="project" value="UniProtKB-EC"/>
</dbReference>
<dbReference type="AlphaFoldDB" id="A0A380WNY2"/>
<dbReference type="CDD" id="cd16025">
    <property type="entry name" value="PAS_like"/>
    <property type="match status" value="1"/>
</dbReference>
<evidence type="ECO:0000259" key="5">
    <source>
        <dbReference type="Pfam" id="PF00884"/>
    </source>
</evidence>
<sequence length="739" mass="82219">MKHDKFPGHVGRTVAESTPWWPTSRNHKQQKPNIVVVVLDDTGWADFGCFGSEIATPTIDRLAARGLRYTNFHVTPLCSPTRTCLLTGRNHHAVGMRFLSDTDTGFPNSRGCIDRDVALLPAMLREQGYGSYLVGKWHLTPSHEISPAGPYHNWPLGRGFDRFYGFLPGCTDQMTPELCEDNHQVDREFPQDYHLTEDLVDRAISYVRDHTVFRDEEPFFLQLAFGATHAPFQAPRSFIEPYVDVFAKGWDVTREDRLLRQKALGIAPEETELAPRNEEVSAWNTLSDEQKLLYTHLQAAYAGFLEHTDLHLGRLVDELARLDELDNTLIIVLSDNGASREGGKDGAVDTNAPYSGLPQSVDEQLKRLDHIGTRHGGAHYPQGWAMAGNTPFRRYKQHVDLGGVRSPMVVSWPGGIASTGEVRTQFSHVIDLAPTIMSLAGLDHPLPCDGRSIASTFDAADAPAPRATQYWENLGHRAIWHEGWRAVTEHRQGDAYEDDNWRLYDTEGDFSESQDCAGQEPDLLKEMIGRWWQEAEANNVLPLDDRTLVQLLRARPPIGLMSRDRLVFRPGQSHVPISSMIAGSERSMVVTASFRDRAAGEDGVLVSSGDAQGGYVLYVMDGRLSFEHVQLGHRVVCVADAVLPSGTCEAGFALHNRNGHSAEIVLLHGRRRVGSARIPVTAAHLSFWGIDVGTDAADRVSSAYPADFAYPKRSFETLTIDFLDQPLIEDVAEAMESTE</sequence>
<gene>
    <name evidence="6" type="primary">atsA_1</name>
    <name evidence="6" type="ORF">NCTC10684_03796</name>
</gene>
<dbReference type="InterPro" id="IPR024607">
    <property type="entry name" value="Sulfatase_CS"/>
</dbReference>
<dbReference type="InterPro" id="IPR050738">
    <property type="entry name" value="Sulfatase"/>
</dbReference>
<dbReference type="Proteomes" id="UP000254701">
    <property type="component" value="Unassembled WGS sequence"/>
</dbReference>
<dbReference type="EC" id="3.1.6.1" evidence="6"/>
<evidence type="ECO:0000256" key="3">
    <source>
        <dbReference type="ARBA" id="ARBA00022801"/>
    </source>
</evidence>
<keyword evidence="3 6" id="KW-0378">Hydrolase</keyword>
<dbReference type="InterPro" id="IPR000917">
    <property type="entry name" value="Sulfatase_N"/>
</dbReference>
<dbReference type="Pfam" id="PF00884">
    <property type="entry name" value="Sulfatase"/>
    <property type="match status" value="1"/>
</dbReference>
<proteinExistence type="inferred from homology"/>
<dbReference type="PROSITE" id="PS00149">
    <property type="entry name" value="SULFATASE_2"/>
    <property type="match status" value="1"/>
</dbReference>
<organism evidence="6 7">
    <name type="scientific">Aminobacter aminovorans</name>
    <name type="common">Chelatobacter heintzii</name>
    <dbReference type="NCBI Taxonomy" id="83263"/>
    <lineage>
        <taxon>Bacteria</taxon>
        <taxon>Pseudomonadati</taxon>
        <taxon>Pseudomonadota</taxon>
        <taxon>Alphaproteobacteria</taxon>
        <taxon>Hyphomicrobiales</taxon>
        <taxon>Phyllobacteriaceae</taxon>
        <taxon>Aminobacter</taxon>
    </lineage>
</organism>
<protein>
    <submittedName>
        <fullName evidence="6">Arylsulfatase</fullName>
        <ecNumber evidence="6">3.1.6.1</ecNumber>
    </submittedName>
</protein>
<evidence type="ECO:0000313" key="6">
    <source>
        <dbReference type="EMBL" id="SUU90538.1"/>
    </source>
</evidence>
<evidence type="ECO:0000256" key="4">
    <source>
        <dbReference type="ARBA" id="ARBA00022837"/>
    </source>
</evidence>
<dbReference type="RefSeq" id="WP_115732515.1">
    <property type="nucleotide sequence ID" value="NZ_BAAAVY010000034.1"/>
</dbReference>
<accession>A0A380WNY2</accession>
<dbReference type="PANTHER" id="PTHR42693">
    <property type="entry name" value="ARYLSULFATASE FAMILY MEMBER"/>
    <property type="match status" value="1"/>
</dbReference>
<comment type="similarity">
    <text evidence="1">Belongs to the sulfatase family.</text>
</comment>
<dbReference type="InterPro" id="IPR017850">
    <property type="entry name" value="Alkaline_phosphatase_core_sf"/>
</dbReference>
<dbReference type="Gene3D" id="3.30.1120.10">
    <property type="match status" value="1"/>
</dbReference>
<evidence type="ECO:0000256" key="1">
    <source>
        <dbReference type="ARBA" id="ARBA00008779"/>
    </source>
</evidence>
<keyword evidence="4" id="KW-0106">Calcium</keyword>
<dbReference type="OrthoDB" id="9803751at2"/>
<reference evidence="6 7" key="1">
    <citation type="submission" date="2018-06" db="EMBL/GenBank/DDBJ databases">
        <authorList>
            <consortium name="Pathogen Informatics"/>
            <person name="Doyle S."/>
        </authorList>
    </citation>
    <scope>NUCLEOTIDE SEQUENCE [LARGE SCALE GENOMIC DNA]</scope>
    <source>
        <strain evidence="6 7">NCTC10684</strain>
    </source>
</reference>
<dbReference type="Gene3D" id="3.40.720.10">
    <property type="entry name" value="Alkaline Phosphatase, subunit A"/>
    <property type="match status" value="1"/>
</dbReference>
<dbReference type="PROSITE" id="PS00523">
    <property type="entry name" value="SULFATASE_1"/>
    <property type="match status" value="1"/>
</dbReference>
<name>A0A380WNY2_AMIAI</name>